<proteinExistence type="predicted"/>
<keyword evidence="5" id="KW-1185">Reference proteome</keyword>
<feature type="signal peptide" evidence="2">
    <location>
        <begin position="1"/>
        <end position="21"/>
    </location>
</feature>
<evidence type="ECO:0000259" key="3">
    <source>
        <dbReference type="Pfam" id="PF01734"/>
    </source>
</evidence>
<keyword evidence="2" id="KW-0732">Signal</keyword>
<organism evidence="4 5">
    <name type="scientific">Flavobacterium agrisoli</name>
    <dbReference type="NCBI Taxonomy" id="2793066"/>
    <lineage>
        <taxon>Bacteria</taxon>
        <taxon>Pseudomonadati</taxon>
        <taxon>Bacteroidota</taxon>
        <taxon>Flavobacteriia</taxon>
        <taxon>Flavobacteriales</taxon>
        <taxon>Flavobacteriaceae</taxon>
        <taxon>Flavobacterium</taxon>
    </lineage>
</organism>
<evidence type="ECO:0000313" key="5">
    <source>
        <dbReference type="Proteomes" id="UP000609172"/>
    </source>
</evidence>
<accession>A0A934PKU9</accession>
<keyword evidence="1" id="KW-0443">Lipid metabolism</keyword>
<dbReference type="GO" id="GO:0046475">
    <property type="term" value="P:glycerophospholipid catabolic process"/>
    <property type="evidence" value="ECO:0007669"/>
    <property type="project" value="TreeGrafter"/>
</dbReference>
<dbReference type="GO" id="GO:0004623">
    <property type="term" value="F:phospholipase A2 activity"/>
    <property type="evidence" value="ECO:0007669"/>
    <property type="project" value="TreeGrafter"/>
</dbReference>
<dbReference type="Gene3D" id="3.40.1090.10">
    <property type="entry name" value="Cytosolic phospholipase A2 catalytic domain"/>
    <property type="match status" value="1"/>
</dbReference>
<dbReference type="SUPFAM" id="SSF52151">
    <property type="entry name" value="FabD/lysophospholipase-like"/>
    <property type="match status" value="1"/>
</dbReference>
<evidence type="ECO:0000256" key="2">
    <source>
        <dbReference type="SAM" id="SignalP"/>
    </source>
</evidence>
<feature type="domain" description="PNPLA" evidence="3">
    <location>
        <begin position="73"/>
        <end position="316"/>
    </location>
</feature>
<dbReference type="GO" id="GO:0005829">
    <property type="term" value="C:cytosol"/>
    <property type="evidence" value="ECO:0007669"/>
    <property type="project" value="TreeGrafter"/>
</dbReference>
<dbReference type="Pfam" id="PF01734">
    <property type="entry name" value="Patatin"/>
    <property type="match status" value="1"/>
</dbReference>
<dbReference type="InterPro" id="IPR016035">
    <property type="entry name" value="Acyl_Trfase/lysoPLipase"/>
</dbReference>
<comment type="caution">
    <text evidence="4">The sequence shown here is derived from an EMBL/GenBank/DDBJ whole genome shotgun (WGS) entry which is preliminary data.</text>
</comment>
<name>A0A934PKU9_9FLAO</name>
<reference evidence="4" key="1">
    <citation type="submission" date="2020-12" db="EMBL/GenBank/DDBJ databases">
        <title>Bacterial novel species Flavobacterium sp. SE-1-e isolated from soil.</title>
        <authorList>
            <person name="Jung H.-Y."/>
        </authorList>
    </citation>
    <scope>NUCLEOTIDE SEQUENCE</scope>
    <source>
        <strain evidence="4">SE-1-e</strain>
    </source>
</reference>
<dbReference type="AlphaFoldDB" id="A0A934PKU9"/>
<dbReference type="InterPro" id="IPR002641">
    <property type="entry name" value="PNPLA_dom"/>
</dbReference>
<evidence type="ECO:0000256" key="1">
    <source>
        <dbReference type="ARBA" id="ARBA00023098"/>
    </source>
</evidence>
<dbReference type="Proteomes" id="UP000609172">
    <property type="component" value="Unassembled WGS sequence"/>
</dbReference>
<evidence type="ECO:0000313" key="4">
    <source>
        <dbReference type="EMBL" id="MBK0369457.1"/>
    </source>
</evidence>
<dbReference type="PANTHER" id="PTHR10728:SF40">
    <property type="entry name" value="PATATIN FAMILY PROTEIN"/>
    <property type="match status" value="1"/>
</dbReference>
<protein>
    <submittedName>
        <fullName evidence="4">Patatin-like phospholipase family protein</fullName>
    </submittedName>
</protein>
<sequence length="523" mass="59142">MIKKGIFTLIFLNLLCSTLRAQSKINIFSGDKIELFSEIHYQAIPPVALTEYKSVQTRNTNIQNPKIALGIGISGGGSRAEFFSLGVLLELENLKSQKTKHNVLTEIDYFSTVSGGCFSAGYYLTLLKNKLLPDESSFYDFYFSQSNIYKSEVNKTANAFSLLNNKKNEKGEKISMTQRLDLEVLQYDITNPENSSKFNSQMLLSDFFIPKNSPKNQTLPILVANAAAYNNGERFPFMPHILKSMWINASLAPNVAAIPLTEEGYNDGYLFPLTYAITASSAFPGVLPKVKFGIKDQEKILCLIDGGAAENMGYKTLIELLSCDLQVNNHNKRAIFIDCLGEGKKSAFIADQKINLFNLLETATLYTVLTKYITFDKDVELELEKSGIPTSNYTTIGFGTIRDYLNSLNKNEEYNQFVTQLRNTPNTESNWQKLYESFKLRLINDFGLKSFRTNRNNQVMLASLENNKFPALSSTQILLLYEYASQIQTKLKITDEEEQMLLLAGRFATFIKSKKLLEFLEEH</sequence>
<feature type="chain" id="PRO_5037853706" evidence="2">
    <location>
        <begin position="22"/>
        <end position="523"/>
    </location>
</feature>
<gene>
    <name evidence="4" type="ORF">I5M07_06360</name>
</gene>
<dbReference type="RefSeq" id="WP_200105380.1">
    <property type="nucleotide sequence ID" value="NZ_JAEHFV010000002.1"/>
</dbReference>
<dbReference type="EMBL" id="JAEHFV010000002">
    <property type="protein sequence ID" value="MBK0369457.1"/>
    <property type="molecule type" value="Genomic_DNA"/>
</dbReference>
<dbReference type="PANTHER" id="PTHR10728">
    <property type="entry name" value="CYTOSOLIC PHOSPHOLIPASE A2"/>
    <property type="match status" value="1"/>
</dbReference>